<feature type="non-terminal residue" evidence="7">
    <location>
        <position position="1"/>
    </location>
</feature>
<feature type="compositionally biased region" description="Basic and acidic residues" evidence="6">
    <location>
        <begin position="580"/>
        <end position="589"/>
    </location>
</feature>
<keyword evidence="2" id="KW-0479">Metal-binding</keyword>
<accession>A0AAV5TD77</accession>
<name>A0AAV5TD77_9BILA</name>
<dbReference type="GO" id="GO:0005634">
    <property type="term" value="C:nucleus"/>
    <property type="evidence" value="ECO:0007669"/>
    <property type="project" value="UniProtKB-SubCell"/>
</dbReference>
<reference evidence="7" key="1">
    <citation type="submission" date="2023-10" db="EMBL/GenBank/DDBJ databases">
        <title>Genome assembly of Pristionchus species.</title>
        <authorList>
            <person name="Yoshida K."/>
            <person name="Sommer R.J."/>
        </authorList>
    </citation>
    <scope>NUCLEOTIDE SEQUENCE</scope>
    <source>
        <strain evidence="7">RS0144</strain>
    </source>
</reference>
<proteinExistence type="predicted"/>
<dbReference type="InterPro" id="IPR036890">
    <property type="entry name" value="HATPase_C_sf"/>
</dbReference>
<dbReference type="EMBL" id="BTSX01000004">
    <property type="protein sequence ID" value="GMS91724.1"/>
    <property type="molecule type" value="Genomic_DNA"/>
</dbReference>
<dbReference type="AlphaFoldDB" id="A0AAV5TD77"/>
<keyword evidence="3 5" id="KW-0175">Coiled coil</keyword>
<feature type="compositionally biased region" description="Basic and acidic residues" evidence="6">
    <location>
        <begin position="659"/>
        <end position="672"/>
    </location>
</feature>
<dbReference type="Pfam" id="PF13589">
    <property type="entry name" value="HATPase_c_3"/>
    <property type="match status" value="1"/>
</dbReference>
<keyword evidence="4" id="KW-0539">Nucleus</keyword>
<evidence type="ECO:0000256" key="4">
    <source>
        <dbReference type="ARBA" id="ARBA00023242"/>
    </source>
</evidence>
<evidence type="ECO:0000256" key="2">
    <source>
        <dbReference type="ARBA" id="ARBA00022723"/>
    </source>
</evidence>
<feature type="non-terminal residue" evidence="7">
    <location>
        <position position="681"/>
    </location>
</feature>
<evidence type="ECO:0000313" key="7">
    <source>
        <dbReference type="EMBL" id="GMS91724.1"/>
    </source>
</evidence>
<keyword evidence="8" id="KW-1185">Reference proteome</keyword>
<feature type="coiled-coil region" evidence="5">
    <location>
        <begin position="356"/>
        <end position="383"/>
    </location>
</feature>
<evidence type="ECO:0000256" key="3">
    <source>
        <dbReference type="ARBA" id="ARBA00023054"/>
    </source>
</evidence>
<dbReference type="Gene3D" id="3.30.565.10">
    <property type="entry name" value="Histidine kinase-like ATPase, C-terminal domain"/>
    <property type="match status" value="1"/>
</dbReference>
<feature type="compositionally biased region" description="Basic and acidic residues" evidence="6">
    <location>
        <begin position="613"/>
        <end position="639"/>
    </location>
</feature>
<feature type="region of interest" description="Disordered" evidence="6">
    <location>
        <begin position="564"/>
        <end position="681"/>
    </location>
</feature>
<comment type="subcellular location">
    <subcellularLocation>
        <location evidence="1">Nucleus</location>
    </subcellularLocation>
</comment>
<evidence type="ECO:0000256" key="6">
    <source>
        <dbReference type="SAM" id="MobiDB-lite"/>
    </source>
</evidence>
<evidence type="ECO:0000256" key="5">
    <source>
        <dbReference type="SAM" id="Coils"/>
    </source>
</evidence>
<comment type="caution">
    <text evidence="7">The sequence shown here is derived from an EMBL/GenBank/DDBJ whole genome shotgun (WGS) entry which is preliminary data.</text>
</comment>
<protein>
    <recommendedName>
        <fullName evidence="9">CW-type domain-containing protein</fullName>
    </recommendedName>
</protein>
<dbReference type="GO" id="GO:0046872">
    <property type="term" value="F:metal ion binding"/>
    <property type="evidence" value="ECO:0007669"/>
    <property type="project" value="UniProtKB-KW"/>
</dbReference>
<evidence type="ECO:0000256" key="1">
    <source>
        <dbReference type="ARBA" id="ARBA00004123"/>
    </source>
</evidence>
<evidence type="ECO:0000313" key="8">
    <source>
        <dbReference type="Proteomes" id="UP001432027"/>
    </source>
</evidence>
<organism evidence="7 8">
    <name type="scientific">Pristionchus entomophagus</name>
    <dbReference type="NCBI Taxonomy" id="358040"/>
    <lineage>
        <taxon>Eukaryota</taxon>
        <taxon>Metazoa</taxon>
        <taxon>Ecdysozoa</taxon>
        <taxon>Nematoda</taxon>
        <taxon>Chromadorea</taxon>
        <taxon>Rhabditida</taxon>
        <taxon>Rhabditina</taxon>
        <taxon>Diplogasteromorpha</taxon>
        <taxon>Diplogasteroidea</taxon>
        <taxon>Neodiplogasteridae</taxon>
        <taxon>Pristionchus</taxon>
    </lineage>
</organism>
<gene>
    <name evidence="7" type="ORF">PENTCL1PPCAC_13899</name>
</gene>
<dbReference type="SUPFAM" id="SSF55874">
    <property type="entry name" value="ATPase domain of HSP90 chaperone/DNA topoisomerase II/histidine kinase"/>
    <property type="match status" value="1"/>
</dbReference>
<sequence>QLEYLRRTMADPGAPTAGDPAVYDLVELDCLQITAEHIRANGTLHSSPFAGMAEIIDNAVDSGAKYVKIENRGCKKGDDSTKRHLLVMDDGSGMDRKEALKTILVGYSMKRADETTIGQFGNGLKSGSMRLGETMLLATKKNEEYTVLLICLRFLETVVNQKCYVPCISYRRNPATKKLESIRMGDENTAKHATALAKILQYSPFKTEEDLHIFLKTSIAMGPTGTTICISNLRKLEDDTWEVKNRNDELAVVSRDGDERNDEFLSTYLQQLYFNPKVVIKINSNQVRLQDPVRSLADPRWTLLSDTGLNLFAKRKDEYIDKEVKRLEAERVKAKANQTHLFNLTMDNTEMSSSEKKKLAADHRRVQREAEEYAKKIEILKNQKSNSGADIRVYFGIDVEKRGEPRMVFYSNGRRICTKRFSLKGDAFKQLMGVVCLIDIPSTFLLTATNREHFEIPSELEVVVKKILPLAKLYFAHVDKKYKTAEFWKSLGYEHPFPEDSVNMEREGVQKMMFEIMGNRRQCSRCLEFRVVEDMHRWFDSLESPNFQCSDGCNKTENEFRDETIKELDRKSKQTAYGEGDEKKVDRKSTPSSVNRRARSPSFDLSSFLSGGKQEKKSEKLARNGEKGENQSKKRLSGEKKKKRAVRLSSEESEESEYEPTKKRTKRNQEKKKIVRITSSD</sequence>
<evidence type="ECO:0008006" key="9">
    <source>
        <dbReference type="Google" id="ProtNLM"/>
    </source>
</evidence>
<dbReference type="Proteomes" id="UP001432027">
    <property type="component" value="Unassembled WGS sequence"/>
</dbReference>
<dbReference type="PANTHER" id="PTHR23337">
    <property type="entry name" value="ZINC FINGER CW-TYPE COILED-COIL DOMAIN PROTEIN 1"/>
    <property type="match status" value="1"/>
</dbReference>
<dbReference type="PANTHER" id="PTHR23337:SF3">
    <property type="entry name" value="MORC FAMILY CW-TYPE ZINC FINGER 2"/>
    <property type="match status" value="1"/>
</dbReference>